<dbReference type="KEGG" id="mhey:H2LOC_001115"/>
<keyword evidence="3" id="KW-0326">Glycosidase</keyword>
<evidence type="ECO:0000313" key="6">
    <source>
        <dbReference type="Proteomes" id="UP000309061"/>
    </source>
</evidence>
<dbReference type="Pfam" id="PF00128">
    <property type="entry name" value="Alpha-amylase"/>
    <property type="match status" value="1"/>
</dbReference>
<dbReference type="InterPro" id="IPR013780">
    <property type="entry name" value="Glyco_hydro_b"/>
</dbReference>
<dbReference type="OrthoDB" id="9805159at2"/>
<dbReference type="AlphaFoldDB" id="A0A6B8KD01"/>
<evidence type="ECO:0000256" key="2">
    <source>
        <dbReference type="ARBA" id="ARBA00022801"/>
    </source>
</evidence>
<dbReference type="EMBL" id="CP046052">
    <property type="protein sequence ID" value="QGM44408.1"/>
    <property type="molecule type" value="Genomic_DNA"/>
</dbReference>
<keyword evidence="6" id="KW-1185">Reference proteome</keyword>
<feature type="domain" description="Glycosyl hydrolase family 13 catalytic" evidence="4">
    <location>
        <begin position="13"/>
        <end position="393"/>
    </location>
</feature>
<evidence type="ECO:0000313" key="5">
    <source>
        <dbReference type="EMBL" id="QGM44408.1"/>
    </source>
</evidence>
<dbReference type="FunFam" id="3.90.400.10:FF:000002">
    <property type="entry name" value="Sucrose isomerase"/>
    <property type="match status" value="1"/>
</dbReference>
<dbReference type="SUPFAM" id="SSF51011">
    <property type="entry name" value="Glycosyl hydrolase domain"/>
    <property type="match status" value="1"/>
</dbReference>
<evidence type="ECO:0000256" key="1">
    <source>
        <dbReference type="ARBA" id="ARBA00008061"/>
    </source>
</evidence>
<dbReference type="PANTHER" id="PTHR10357:SF179">
    <property type="entry name" value="NEUTRAL AND BASIC AMINO ACID TRANSPORT PROTEIN RBAT"/>
    <property type="match status" value="1"/>
</dbReference>
<accession>A0A6B8KD01</accession>
<gene>
    <name evidence="5" type="ORF">H2LOC_001115</name>
</gene>
<dbReference type="Proteomes" id="UP000309061">
    <property type="component" value="Chromosome"/>
</dbReference>
<dbReference type="PANTHER" id="PTHR10357">
    <property type="entry name" value="ALPHA-AMYLASE FAMILY MEMBER"/>
    <property type="match status" value="1"/>
</dbReference>
<evidence type="ECO:0000259" key="4">
    <source>
        <dbReference type="SMART" id="SM00642"/>
    </source>
</evidence>
<dbReference type="GO" id="GO:0004556">
    <property type="term" value="F:alpha-amylase activity"/>
    <property type="evidence" value="ECO:0007669"/>
    <property type="project" value="TreeGrafter"/>
</dbReference>
<dbReference type="InterPro" id="IPR045857">
    <property type="entry name" value="O16G_dom_2"/>
</dbReference>
<proteinExistence type="inferred from homology"/>
<organism evidence="5 6">
    <name type="scientific">Methylocystis heyeri</name>
    <dbReference type="NCBI Taxonomy" id="391905"/>
    <lineage>
        <taxon>Bacteria</taxon>
        <taxon>Pseudomonadati</taxon>
        <taxon>Pseudomonadota</taxon>
        <taxon>Alphaproteobacteria</taxon>
        <taxon>Hyphomicrobiales</taxon>
        <taxon>Methylocystaceae</taxon>
        <taxon>Methylocystis</taxon>
    </lineage>
</organism>
<dbReference type="GO" id="GO:0009313">
    <property type="term" value="P:oligosaccharide catabolic process"/>
    <property type="evidence" value="ECO:0007669"/>
    <property type="project" value="TreeGrafter"/>
</dbReference>
<dbReference type="CDD" id="cd11331">
    <property type="entry name" value="AmyAc_OligoGlu_like"/>
    <property type="match status" value="1"/>
</dbReference>
<dbReference type="Gene3D" id="2.60.40.1180">
    <property type="entry name" value="Golgi alpha-mannosidase II"/>
    <property type="match status" value="1"/>
</dbReference>
<dbReference type="RefSeq" id="WP_136494712.1">
    <property type="nucleotide sequence ID" value="NZ_CP046052.1"/>
</dbReference>
<reference evidence="5 6" key="1">
    <citation type="submission" date="2019-11" db="EMBL/GenBank/DDBJ databases">
        <title>The genome sequence of Methylocystis heyeri.</title>
        <authorList>
            <person name="Oshkin I.Y."/>
            <person name="Miroshnikov K."/>
            <person name="Dedysh S.N."/>
        </authorList>
    </citation>
    <scope>NUCLEOTIDE SEQUENCE [LARGE SCALE GENOMIC DNA]</scope>
    <source>
        <strain evidence="5 6">H2</strain>
    </source>
</reference>
<sequence>MRFAWWKSGVVYQVYPRSFQDSSGDGVGDLRGLRRRLDHLVWLGVEAIWISPIYPSPMADFGYDVSDYCGVDPMFGSLAEFDELVRDAHAKGLKIILDLVPNHTSIAHPWFTESRRSRNSPKRDWYIWRDAKPDGAPPNNWLSHFGGGAWSWDENTRQYYYHAYLAEQPDLNWRNPQVRAAIHDVMRFWLRRGVDGFRVDVMWHLMKDAAFRDNPPNPDWTQDRPGIERLLALYSEDQPEVHEVVAEMRTVVDAFDDRVLIGEIYLPIERLVAYYGENLRGAHLPFNFQLLNTPWNAREIADIVERYEEALRETHGGWPNWVLSNHDRPRVAARVGDEQARIAAMLLLTLRGTPTLYYGDELGLARVAVPPERIQDPWAKREPDAGVGRDPSRTPMQWDASPHAGFSAHEPWLPLTEDWEKRNVARMKLDDTSILLLVRKLLHCRRAHLALCVGDWRLLSKDEDVLAYERAQDGERFFIALNFSNQPRTWRLPDDVGAVVAISTHGDRGGECAGGMVELRPNEGLILQA</sequence>
<dbReference type="SUPFAM" id="SSF51445">
    <property type="entry name" value="(Trans)glycosidases"/>
    <property type="match status" value="1"/>
</dbReference>
<protein>
    <submittedName>
        <fullName evidence="5">DUF3459 domain-containing protein</fullName>
    </submittedName>
</protein>
<dbReference type="Gene3D" id="3.90.400.10">
    <property type="entry name" value="Oligo-1,6-glucosidase, Domain 2"/>
    <property type="match status" value="1"/>
</dbReference>
<dbReference type="Gene3D" id="3.20.20.80">
    <property type="entry name" value="Glycosidases"/>
    <property type="match status" value="2"/>
</dbReference>
<dbReference type="InterPro" id="IPR017853">
    <property type="entry name" value="GH"/>
</dbReference>
<dbReference type="SMART" id="SM00642">
    <property type="entry name" value="Aamy"/>
    <property type="match status" value="1"/>
</dbReference>
<dbReference type="InterPro" id="IPR006047">
    <property type="entry name" value="GH13_cat_dom"/>
</dbReference>
<keyword evidence="2" id="KW-0378">Hydrolase</keyword>
<comment type="similarity">
    <text evidence="1">Belongs to the glycosyl hydrolase 13 family.</text>
</comment>
<evidence type="ECO:0000256" key="3">
    <source>
        <dbReference type="ARBA" id="ARBA00023295"/>
    </source>
</evidence>
<name>A0A6B8KD01_9HYPH</name>